<dbReference type="EMBL" id="BMHI01000009">
    <property type="protein sequence ID" value="GGB47756.1"/>
    <property type="molecule type" value="Genomic_DNA"/>
</dbReference>
<feature type="transmembrane region" description="Helical" evidence="1">
    <location>
        <begin position="345"/>
        <end position="369"/>
    </location>
</feature>
<accession>A0A916TJ97</accession>
<name>A0A916TJ97_9MICO</name>
<proteinExistence type="predicted"/>
<sequence length="533" mass="55879">MSRGPRTVSAVRVTLRTHRRKILTWCVPLLALLASVAPSYSSTYPRLDQREHLINSLGSNAATRLLYGQLPRPGTIGQLAAWEMGTYLIIVTSILSLLLGVSFVRGTEDSGMAELVQASGHAAPDRLRGALEAAFVFSVGLGVAVFVILGLETISIDELTWRGAAGLGVVTASCALVFTLTGLLLGELADSAGLAKSLGFAVLAVAFALRAVANVHGVDALHWVSPLGWLDAESPYTHDRWWAGAIFAVVCVVLGACVRIAGRGRDYGAAPLHERSASDDRLRVRTVAQLVWHLERGRWVVWTAIVTAVAALFGGMSGSLLDFLTDDTSTAKLMRELTGEDGLEASFFSFAGVLIAMLVSCYAVITVLADGTAEGDGTIDDLLACGTSRRSPLLARLLIALGGSLAMMVVAGGVGTLVTLSQVSHGADRYVAYVAGQVPAVLAVTGIAALVIGVHRRWGPIAWLPVAASAVLVFMGSVLHAPDWLQHAGVFAHVPDYAAGSAPGTGVFVLVACFAGAALLGVWRRAERDVETG</sequence>
<feature type="transmembrane region" description="Helical" evidence="1">
    <location>
        <begin position="397"/>
        <end position="418"/>
    </location>
</feature>
<feature type="transmembrane region" description="Helical" evidence="1">
    <location>
        <begin position="299"/>
        <end position="325"/>
    </location>
</feature>
<dbReference type="Proteomes" id="UP000636793">
    <property type="component" value="Unassembled WGS sequence"/>
</dbReference>
<evidence type="ECO:0000313" key="2">
    <source>
        <dbReference type="EMBL" id="GGB47756.1"/>
    </source>
</evidence>
<feature type="transmembrane region" description="Helical" evidence="1">
    <location>
        <begin position="241"/>
        <end position="262"/>
    </location>
</feature>
<reference evidence="2" key="2">
    <citation type="submission" date="2020-09" db="EMBL/GenBank/DDBJ databases">
        <authorList>
            <person name="Sun Q."/>
            <person name="Zhou Y."/>
        </authorList>
    </citation>
    <scope>NUCLEOTIDE SEQUENCE</scope>
    <source>
        <strain evidence="2">CGMCC 1.15085</strain>
    </source>
</reference>
<feature type="transmembrane region" description="Helical" evidence="1">
    <location>
        <begin position="133"/>
        <end position="151"/>
    </location>
</feature>
<keyword evidence="1" id="KW-0472">Membrane</keyword>
<keyword evidence="3" id="KW-1185">Reference proteome</keyword>
<keyword evidence="1" id="KW-0812">Transmembrane</keyword>
<protein>
    <submittedName>
        <fullName evidence="2">ABC transporter permease</fullName>
    </submittedName>
</protein>
<reference evidence="2" key="1">
    <citation type="journal article" date="2014" name="Int. J. Syst. Evol. Microbiol.">
        <title>Complete genome sequence of Corynebacterium casei LMG S-19264T (=DSM 44701T), isolated from a smear-ripened cheese.</title>
        <authorList>
            <consortium name="US DOE Joint Genome Institute (JGI-PGF)"/>
            <person name="Walter F."/>
            <person name="Albersmeier A."/>
            <person name="Kalinowski J."/>
            <person name="Ruckert C."/>
        </authorList>
    </citation>
    <scope>NUCLEOTIDE SEQUENCE</scope>
    <source>
        <strain evidence="2">CGMCC 1.15085</strain>
    </source>
</reference>
<keyword evidence="1" id="KW-1133">Transmembrane helix</keyword>
<feature type="transmembrane region" description="Helical" evidence="1">
    <location>
        <begin position="461"/>
        <end position="481"/>
    </location>
</feature>
<evidence type="ECO:0000256" key="1">
    <source>
        <dbReference type="SAM" id="Phobius"/>
    </source>
</evidence>
<evidence type="ECO:0000313" key="3">
    <source>
        <dbReference type="Proteomes" id="UP000636793"/>
    </source>
</evidence>
<feature type="transmembrane region" description="Helical" evidence="1">
    <location>
        <begin position="430"/>
        <end position="454"/>
    </location>
</feature>
<comment type="caution">
    <text evidence="2">The sequence shown here is derived from an EMBL/GenBank/DDBJ whole genome shotgun (WGS) entry which is preliminary data.</text>
</comment>
<gene>
    <name evidence="2" type="ORF">GCM10011492_43680</name>
</gene>
<feature type="transmembrane region" description="Helical" evidence="1">
    <location>
        <begin position="198"/>
        <end position="221"/>
    </location>
</feature>
<feature type="transmembrane region" description="Helical" evidence="1">
    <location>
        <begin position="84"/>
        <end position="104"/>
    </location>
</feature>
<feature type="transmembrane region" description="Helical" evidence="1">
    <location>
        <begin position="163"/>
        <end position="186"/>
    </location>
</feature>
<organism evidence="2 3">
    <name type="scientific">Flexivirga endophytica</name>
    <dbReference type="NCBI Taxonomy" id="1849103"/>
    <lineage>
        <taxon>Bacteria</taxon>
        <taxon>Bacillati</taxon>
        <taxon>Actinomycetota</taxon>
        <taxon>Actinomycetes</taxon>
        <taxon>Micrococcales</taxon>
        <taxon>Dermacoccaceae</taxon>
        <taxon>Flexivirga</taxon>
    </lineage>
</organism>
<feature type="transmembrane region" description="Helical" evidence="1">
    <location>
        <begin position="501"/>
        <end position="523"/>
    </location>
</feature>
<dbReference type="AlphaFoldDB" id="A0A916TJ97"/>